<feature type="domain" description="FecR protein" evidence="1">
    <location>
        <begin position="126"/>
        <end position="220"/>
    </location>
</feature>
<dbReference type="PANTHER" id="PTHR30273">
    <property type="entry name" value="PERIPLASMIC SIGNAL SENSOR AND SIGMA FACTOR ACTIVATOR FECR-RELATED"/>
    <property type="match status" value="1"/>
</dbReference>
<evidence type="ECO:0000259" key="2">
    <source>
        <dbReference type="Pfam" id="PF16344"/>
    </source>
</evidence>
<dbReference type="PIRSF" id="PIRSF018266">
    <property type="entry name" value="FecR"/>
    <property type="match status" value="1"/>
</dbReference>
<dbReference type="PANTHER" id="PTHR30273:SF2">
    <property type="entry name" value="PROTEIN FECR"/>
    <property type="match status" value="1"/>
</dbReference>
<organism evidence="3">
    <name type="scientific">gut metagenome</name>
    <dbReference type="NCBI Taxonomy" id="749906"/>
    <lineage>
        <taxon>unclassified sequences</taxon>
        <taxon>metagenomes</taxon>
        <taxon>organismal metagenomes</taxon>
    </lineage>
</organism>
<evidence type="ECO:0000259" key="1">
    <source>
        <dbReference type="Pfam" id="PF04773"/>
    </source>
</evidence>
<keyword evidence="3" id="KW-0472">Membrane</keyword>
<accession>J9CZ97</accession>
<name>J9CZ97_9ZZZZ</name>
<feature type="domain" description="Protein FecR C-terminal" evidence="2">
    <location>
        <begin position="266"/>
        <end position="332"/>
    </location>
</feature>
<comment type="caution">
    <text evidence="3">The sequence shown here is derived from an EMBL/GenBank/DDBJ whole genome shotgun (WGS) entry which is preliminary data.</text>
</comment>
<dbReference type="Gene3D" id="3.55.50.30">
    <property type="match status" value="1"/>
</dbReference>
<dbReference type="Pfam" id="PF04773">
    <property type="entry name" value="FecR"/>
    <property type="match status" value="1"/>
</dbReference>
<keyword evidence="3" id="KW-0812">Transmembrane</keyword>
<sequence>MNDELLIKYIQQTCSESEREQVRLWLAEETDHHRLFELEELYALKTQMRYARPARSEQAYERLLHRLHAQTPETNNRTTASLHLQPTSWKTLFSYAAVVSILCLLSANLIFLAQGEETAGTEAYNTIRVPKGQRVSVTLSDGTNVWLNAESQFSYPSQFKGDRRQVHLQGEAYFDVTPDRKHPFMVQLPSLNIKVLGTQFNAKAYPNEDHCITLRQGSVEVSTPNGKHLQKMLPKDQIYYRKSGKWEHRTQTNAAEASDWINGGLRIDNLPLHEFLPDLERHYDVEIHIQDAAIQDIPFTCHFKNGVDIKEALELLKATKQIDYIIDMKDIYLYKFHP</sequence>
<dbReference type="InterPro" id="IPR032508">
    <property type="entry name" value="FecR_C"/>
</dbReference>
<dbReference type="GO" id="GO:0016989">
    <property type="term" value="F:sigma factor antagonist activity"/>
    <property type="evidence" value="ECO:0007669"/>
    <property type="project" value="TreeGrafter"/>
</dbReference>
<dbReference type="FunFam" id="2.60.120.1440:FF:000001">
    <property type="entry name" value="Putative anti-sigma factor"/>
    <property type="match status" value="1"/>
</dbReference>
<dbReference type="InterPro" id="IPR006860">
    <property type="entry name" value="FecR"/>
</dbReference>
<gene>
    <name evidence="3" type="ORF">EVA_06310</name>
</gene>
<proteinExistence type="predicted"/>
<reference evidence="3" key="1">
    <citation type="journal article" date="2012" name="PLoS ONE">
        <title>Gene sets for utilization of primary and secondary nutrition supplies in the distal gut of endangered iberian lynx.</title>
        <authorList>
            <person name="Alcaide M."/>
            <person name="Messina E."/>
            <person name="Richter M."/>
            <person name="Bargiela R."/>
            <person name="Peplies J."/>
            <person name="Huws S.A."/>
            <person name="Newbold C.J."/>
            <person name="Golyshin P.N."/>
            <person name="Simon M.A."/>
            <person name="Lopez G."/>
            <person name="Yakimov M.M."/>
            <person name="Ferrer M."/>
        </authorList>
    </citation>
    <scope>NUCLEOTIDE SEQUENCE</scope>
</reference>
<evidence type="ECO:0000313" key="3">
    <source>
        <dbReference type="EMBL" id="EJX05586.1"/>
    </source>
</evidence>
<dbReference type="AlphaFoldDB" id="J9CZ97"/>
<dbReference type="EMBL" id="AMCI01001427">
    <property type="protein sequence ID" value="EJX05586.1"/>
    <property type="molecule type" value="Genomic_DNA"/>
</dbReference>
<dbReference type="InterPro" id="IPR012373">
    <property type="entry name" value="Ferrdict_sens_TM"/>
</dbReference>
<protein>
    <submittedName>
        <fullName evidence="3">Fe(2+)-dicitrate sensor, transmembrane component</fullName>
    </submittedName>
</protein>
<dbReference type="Gene3D" id="2.60.120.1440">
    <property type="match status" value="1"/>
</dbReference>
<dbReference type="Pfam" id="PF16344">
    <property type="entry name" value="FecR_C"/>
    <property type="match status" value="1"/>
</dbReference>